<evidence type="ECO:0000313" key="3">
    <source>
        <dbReference type="EMBL" id="CAL4060867.1"/>
    </source>
</evidence>
<protein>
    <submittedName>
        <fullName evidence="3">Uncharacterized protein</fullName>
    </submittedName>
</protein>
<dbReference type="Proteomes" id="UP001497623">
    <property type="component" value="Unassembled WGS sequence"/>
</dbReference>
<gene>
    <name evidence="3" type="ORF">MNOR_LOCUS1622</name>
</gene>
<comment type="caution">
    <text evidence="3">The sequence shown here is derived from an EMBL/GenBank/DDBJ whole genome shotgun (WGS) entry which is preliminary data.</text>
</comment>
<sequence>MLTLLSLCALAALCAADSSPEADAQFNYGGQGGNNYYQPPQPRHYGSGSGKGGGCRDKKCTKTIEVTQTSFSQRVKSTSTTPSSLSLQRQCPHPTHGQTKL</sequence>
<organism evidence="3 4">
    <name type="scientific">Meganyctiphanes norvegica</name>
    <name type="common">Northern krill</name>
    <name type="synonym">Thysanopoda norvegica</name>
    <dbReference type="NCBI Taxonomy" id="48144"/>
    <lineage>
        <taxon>Eukaryota</taxon>
        <taxon>Metazoa</taxon>
        <taxon>Ecdysozoa</taxon>
        <taxon>Arthropoda</taxon>
        <taxon>Crustacea</taxon>
        <taxon>Multicrustacea</taxon>
        <taxon>Malacostraca</taxon>
        <taxon>Eumalacostraca</taxon>
        <taxon>Eucarida</taxon>
        <taxon>Euphausiacea</taxon>
        <taxon>Euphausiidae</taxon>
        <taxon>Meganyctiphanes</taxon>
    </lineage>
</organism>
<feature type="region of interest" description="Disordered" evidence="1">
    <location>
        <begin position="24"/>
        <end position="56"/>
    </location>
</feature>
<dbReference type="AlphaFoldDB" id="A0AAV2PL98"/>
<accession>A0AAV2PL98</accession>
<feature type="signal peptide" evidence="2">
    <location>
        <begin position="1"/>
        <end position="16"/>
    </location>
</feature>
<reference evidence="3 4" key="1">
    <citation type="submission" date="2024-05" db="EMBL/GenBank/DDBJ databases">
        <authorList>
            <person name="Wallberg A."/>
        </authorList>
    </citation>
    <scope>NUCLEOTIDE SEQUENCE [LARGE SCALE GENOMIC DNA]</scope>
</reference>
<keyword evidence="2" id="KW-0732">Signal</keyword>
<proteinExistence type="predicted"/>
<keyword evidence="4" id="KW-1185">Reference proteome</keyword>
<dbReference type="EMBL" id="CAXKWB010000441">
    <property type="protein sequence ID" value="CAL4060867.1"/>
    <property type="molecule type" value="Genomic_DNA"/>
</dbReference>
<feature type="region of interest" description="Disordered" evidence="1">
    <location>
        <begin position="71"/>
        <end position="101"/>
    </location>
</feature>
<feature type="chain" id="PRO_5043931988" evidence="2">
    <location>
        <begin position="17"/>
        <end position="101"/>
    </location>
</feature>
<evidence type="ECO:0000256" key="2">
    <source>
        <dbReference type="SAM" id="SignalP"/>
    </source>
</evidence>
<name>A0AAV2PL98_MEGNR</name>
<feature type="compositionally biased region" description="Low complexity" evidence="1">
    <location>
        <begin position="77"/>
        <end position="87"/>
    </location>
</feature>
<evidence type="ECO:0000256" key="1">
    <source>
        <dbReference type="SAM" id="MobiDB-lite"/>
    </source>
</evidence>
<evidence type="ECO:0000313" key="4">
    <source>
        <dbReference type="Proteomes" id="UP001497623"/>
    </source>
</evidence>